<dbReference type="Gene3D" id="3.80.10.10">
    <property type="entry name" value="Ribonuclease Inhibitor"/>
    <property type="match status" value="2"/>
</dbReference>
<organism evidence="8 9">
    <name type="scientific">Pisum sativum</name>
    <name type="common">Garden pea</name>
    <name type="synonym">Lathyrus oleraceus</name>
    <dbReference type="NCBI Taxonomy" id="3888"/>
    <lineage>
        <taxon>Eukaryota</taxon>
        <taxon>Viridiplantae</taxon>
        <taxon>Streptophyta</taxon>
        <taxon>Embryophyta</taxon>
        <taxon>Tracheophyta</taxon>
        <taxon>Spermatophyta</taxon>
        <taxon>Magnoliopsida</taxon>
        <taxon>eudicotyledons</taxon>
        <taxon>Gunneridae</taxon>
        <taxon>Pentapetalae</taxon>
        <taxon>rosids</taxon>
        <taxon>fabids</taxon>
        <taxon>Fabales</taxon>
        <taxon>Fabaceae</taxon>
        <taxon>Papilionoideae</taxon>
        <taxon>50 kb inversion clade</taxon>
        <taxon>NPAAA clade</taxon>
        <taxon>Hologalegina</taxon>
        <taxon>IRL clade</taxon>
        <taxon>Fabeae</taxon>
        <taxon>Lathyrus</taxon>
    </lineage>
</organism>
<evidence type="ECO:0000313" key="8">
    <source>
        <dbReference type="EMBL" id="KAI5409266.1"/>
    </source>
</evidence>
<dbReference type="EMBL" id="JAMSHJ010000005">
    <property type="protein sequence ID" value="KAI5409266.1"/>
    <property type="molecule type" value="Genomic_DNA"/>
</dbReference>
<dbReference type="SUPFAM" id="SSF52058">
    <property type="entry name" value="L domain-like"/>
    <property type="match status" value="1"/>
</dbReference>
<dbReference type="InterPro" id="IPR050905">
    <property type="entry name" value="Plant_NBS-LRR"/>
</dbReference>
<dbReference type="GO" id="GO:0006952">
    <property type="term" value="P:defense response"/>
    <property type="evidence" value="ECO:0007669"/>
    <property type="project" value="UniProtKB-KW"/>
</dbReference>
<protein>
    <submittedName>
        <fullName evidence="8">Uncharacterized protein</fullName>
    </submittedName>
</protein>
<feature type="domain" description="NB-ARC" evidence="6">
    <location>
        <begin position="160"/>
        <end position="320"/>
    </location>
</feature>
<dbReference type="Gramene" id="Psat5g173520.1">
    <property type="protein sequence ID" value="Psat5g173520.1.cds"/>
    <property type="gene ID" value="Psat5g173520"/>
</dbReference>
<keyword evidence="9" id="KW-1185">Reference proteome</keyword>
<evidence type="ECO:0000259" key="7">
    <source>
        <dbReference type="Pfam" id="PF23247"/>
    </source>
</evidence>
<dbReference type="PRINTS" id="PR00364">
    <property type="entry name" value="DISEASERSIST"/>
</dbReference>
<evidence type="ECO:0000256" key="1">
    <source>
        <dbReference type="ARBA" id="ARBA00008894"/>
    </source>
</evidence>
<dbReference type="Gramene" id="Psat5g173520.2">
    <property type="protein sequence ID" value="Psat5g173520.2.cds"/>
    <property type="gene ID" value="Psat5g173520"/>
</dbReference>
<proteinExistence type="inferred from homology"/>
<accession>A0A9D5AJ35</accession>
<dbReference type="GO" id="GO:0005524">
    <property type="term" value="F:ATP binding"/>
    <property type="evidence" value="ECO:0007669"/>
    <property type="project" value="UniProtKB-KW"/>
</dbReference>
<evidence type="ECO:0000256" key="5">
    <source>
        <dbReference type="SAM" id="Coils"/>
    </source>
</evidence>
<evidence type="ECO:0000259" key="6">
    <source>
        <dbReference type="Pfam" id="PF00931"/>
    </source>
</evidence>
<dbReference type="InterPro" id="IPR002182">
    <property type="entry name" value="NB-ARC"/>
</dbReference>
<dbReference type="Gene3D" id="1.10.8.430">
    <property type="entry name" value="Helical domain of apoptotic protease-activating factors"/>
    <property type="match status" value="1"/>
</dbReference>
<evidence type="ECO:0000313" key="9">
    <source>
        <dbReference type="Proteomes" id="UP001058974"/>
    </source>
</evidence>
<sequence>MANIVITIASNVGKYLAGPVIREIQYLLCVNNVIDLLENEREGLSSERHNLQTRVAQAKERTEVIEKPVEKWLNDVENLLKEAEALVQRTETDLNCFQGWFPTCNRYLLCKEMVKKIEAMEKFKGKSNNINPFSHLAPLPGIQYQSSEDFIYFESTKMAYSQIWEALEDDRISIIGVHGEGGSGKTALVTEVGKKAEELDMFDKVISIRVSQTPNIRGIQGKFADMLNVRLGEESEEGRAQRLWLCLKEKNRILIIVDDLWRDFHLMDIGIRLDSVNKRTWKILITTHNERICTSMECQKMTHLELLSEGESWTFFQKFAKVDDIHSKNLPQEICNECERLPLTIKTVASSLKGRPESEWRRALKKLRDSKASNDEGEVTSTFSCLKLCFGYLLRPETKQLFLVCSLFPEDYHIPIEDLLRYAVGLSVEERLSLQTRRSLFEANINQLLESYLLMRGSVKMHDVVRDAALWIANGSKNHKILVNVDKPLSTVAEDNKIRDCFAVSSWWYNESPSFCQLHAPNLKILLLNISAHGSFNSLDLLHLTFEGIQGLEVFSLTINYKIVPLSLPPSIQFLRNVRTLRLNGLELGDISFIANLIRLEILDLRRCKLDGLPTEIGKLLSLRLLDLSECHIFERFYNGAIGKCSQLEELYASACYPEDYVSDIAMDIGILPNLQKFKFSDQITLKLKYCNISNLKAFEKTILQMGKTISLTGLRGGCKNVIPDMVGIVGGMNNLTSLHLEICKEIECIFDANYDFKEADLIPNLVELNLRHLINLTALCLGSPLEVLRYFKKLEILDLQFCKQLQNIFPRECKLGNLKILRIDRCRTDEVLFSASVAQSLRQLEELRIRGCNELKHIIAASGIEHDGGNTSEEIIPTSMNSHFLMTNLKEVGIASCGSLESLFPTCYVEGLTGLQKMEIKTSLNLKYVFGESGDEHLPFHQYKNLVMLPHLESLKLLGLDNFIGMCPENCQAQWPSQSLRTININSCSKLKCLFSMETHRSLPELVELIIYSCQELQQIVAANEEFVRLPSAEVFFPKLNIIKIYNCDMLKSLFSFAMVRMLPQLSKLDIISCTQVEEVFRHGPGGDDIIREMEVVLPNLTNVVLYGLPNFVDICHGYKLHAVKLLQFRISNCPKTVPSLKEIQDKTQKIRIRR</sequence>
<dbReference type="GO" id="GO:0043531">
    <property type="term" value="F:ADP binding"/>
    <property type="evidence" value="ECO:0007669"/>
    <property type="project" value="InterPro"/>
</dbReference>
<gene>
    <name evidence="8" type="ORF">KIW84_054900</name>
</gene>
<evidence type="ECO:0000256" key="2">
    <source>
        <dbReference type="ARBA" id="ARBA00022741"/>
    </source>
</evidence>
<keyword evidence="4" id="KW-0067">ATP-binding</keyword>
<keyword evidence="3" id="KW-0611">Plant defense</keyword>
<dbReference type="InterPro" id="IPR057135">
    <property type="entry name" value="At4g27190-like_LRR"/>
</dbReference>
<dbReference type="OrthoDB" id="971758at2759"/>
<dbReference type="SUPFAM" id="SSF52047">
    <property type="entry name" value="RNI-like"/>
    <property type="match status" value="1"/>
</dbReference>
<feature type="domain" description="Disease resistance protein At4g27190-like leucine-rich repeats" evidence="7">
    <location>
        <begin position="1031"/>
        <end position="1136"/>
    </location>
</feature>
<dbReference type="SUPFAM" id="SSF52540">
    <property type="entry name" value="P-loop containing nucleoside triphosphate hydrolases"/>
    <property type="match status" value="1"/>
</dbReference>
<dbReference type="Gramene" id="PSAT_LOCUS21404_t1">
    <property type="protein sequence ID" value="CAL5202236.1"/>
    <property type="gene ID" value="PSAT_LOCUS21404"/>
</dbReference>
<evidence type="ECO:0000256" key="4">
    <source>
        <dbReference type="ARBA" id="ARBA00022840"/>
    </source>
</evidence>
<keyword evidence="5" id="KW-0175">Coiled coil</keyword>
<feature type="coiled-coil region" evidence="5">
    <location>
        <begin position="34"/>
        <end position="93"/>
    </location>
</feature>
<dbReference type="InterPro" id="IPR032675">
    <property type="entry name" value="LRR_dom_sf"/>
</dbReference>
<feature type="domain" description="Disease resistance protein At4g27190-like leucine-rich repeats" evidence="7">
    <location>
        <begin position="729"/>
        <end position="827"/>
    </location>
</feature>
<dbReference type="Gramene" id="Psat05G0490000-T1">
    <property type="protein sequence ID" value="KAI5409266.1"/>
    <property type="gene ID" value="KIW84_054900"/>
</dbReference>
<evidence type="ECO:0000256" key="3">
    <source>
        <dbReference type="ARBA" id="ARBA00022821"/>
    </source>
</evidence>
<name>A0A9D5AJ35_PEA</name>
<dbReference type="AlphaFoldDB" id="A0A9D5AJ35"/>
<dbReference type="Gene3D" id="3.40.50.300">
    <property type="entry name" value="P-loop containing nucleotide triphosphate hydrolases"/>
    <property type="match status" value="1"/>
</dbReference>
<comment type="similarity">
    <text evidence="1">Belongs to the disease resistance NB-LRR family.</text>
</comment>
<dbReference type="PANTHER" id="PTHR33463:SF183">
    <property type="entry name" value="NB-ARC DOMAIN DISEASE RESISTANCE PROTEIN"/>
    <property type="match status" value="1"/>
</dbReference>
<keyword evidence="2" id="KW-0547">Nucleotide-binding</keyword>
<comment type="caution">
    <text evidence="8">The sequence shown here is derived from an EMBL/GenBank/DDBJ whole genome shotgun (WGS) entry which is preliminary data.</text>
</comment>
<feature type="domain" description="Disease resistance protein At4g27190-like leucine-rich repeats" evidence="7">
    <location>
        <begin position="874"/>
        <end position="1016"/>
    </location>
</feature>
<dbReference type="Proteomes" id="UP001058974">
    <property type="component" value="Chromosome 5"/>
</dbReference>
<dbReference type="Gramene" id="Psat5g173520.4">
    <property type="protein sequence ID" value="Psat5g173520.4.cds"/>
    <property type="gene ID" value="Psat5g173520"/>
</dbReference>
<reference evidence="8 9" key="1">
    <citation type="journal article" date="2022" name="Nat. Genet.">
        <title>Improved pea reference genome and pan-genome highlight genomic features and evolutionary characteristics.</title>
        <authorList>
            <person name="Yang T."/>
            <person name="Liu R."/>
            <person name="Luo Y."/>
            <person name="Hu S."/>
            <person name="Wang D."/>
            <person name="Wang C."/>
            <person name="Pandey M.K."/>
            <person name="Ge S."/>
            <person name="Xu Q."/>
            <person name="Li N."/>
            <person name="Li G."/>
            <person name="Huang Y."/>
            <person name="Saxena R.K."/>
            <person name="Ji Y."/>
            <person name="Li M."/>
            <person name="Yan X."/>
            <person name="He Y."/>
            <person name="Liu Y."/>
            <person name="Wang X."/>
            <person name="Xiang C."/>
            <person name="Varshney R.K."/>
            <person name="Ding H."/>
            <person name="Gao S."/>
            <person name="Zong X."/>
        </authorList>
    </citation>
    <scope>NUCLEOTIDE SEQUENCE [LARGE SCALE GENOMIC DNA]</scope>
    <source>
        <strain evidence="8 9">cv. Zhongwan 6</strain>
    </source>
</reference>
<dbReference type="Pfam" id="PF23247">
    <property type="entry name" value="LRR_RPS2"/>
    <property type="match status" value="3"/>
</dbReference>
<dbReference type="Pfam" id="PF00931">
    <property type="entry name" value="NB-ARC"/>
    <property type="match status" value="1"/>
</dbReference>
<dbReference type="InterPro" id="IPR027417">
    <property type="entry name" value="P-loop_NTPase"/>
</dbReference>
<dbReference type="PANTHER" id="PTHR33463">
    <property type="entry name" value="NB-ARC DOMAIN-CONTAINING PROTEIN-RELATED"/>
    <property type="match status" value="1"/>
</dbReference>
<dbReference type="InterPro" id="IPR042197">
    <property type="entry name" value="Apaf_helical"/>
</dbReference>
<dbReference type="Gramene" id="Psat5g173520.3">
    <property type="protein sequence ID" value="Psat5g173520.3.cds"/>
    <property type="gene ID" value="Psat5g173520"/>
</dbReference>